<comment type="caution">
    <text evidence="2">The sequence shown here is derived from an EMBL/GenBank/DDBJ whole genome shotgun (WGS) entry which is preliminary data.</text>
</comment>
<dbReference type="SUPFAM" id="SSF49464">
    <property type="entry name" value="Carboxypeptidase regulatory domain-like"/>
    <property type="match status" value="1"/>
</dbReference>
<dbReference type="InterPro" id="IPR008969">
    <property type="entry name" value="CarboxyPept-like_regulatory"/>
</dbReference>
<dbReference type="Proteomes" id="UP001073053">
    <property type="component" value="Unassembled WGS sequence"/>
</dbReference>
<gene>
    <name evidence="2" type="ORF">MOF03_15115</name>
</gene>
<evidence type="ECO:0000313" key="2">
    <source>
        <dbReference type="EMBL" id="MCY9185964.1"/>
    </source>
</evidence>
<dbReference type="EMBL" id="JALAWA010000010">
    <property type="protein sequence ID" value="MCY9185964.1"/>
    <property type="molecule type" value="Genomic_DNA"/>
</dbReference>
<dbReference type="RefSeq" id="WP_268497681.1">
    <property type="nucleotide sequence ID" value="NZ_JALAVZ010000007.1"/>
</dbReference>
<reference evidence="2" key="1">
    <citation type="submission" date="2022-02" db="EMBL/GenBank/DDBJ databases">
        <title>Crop Bioprotection Bacillus Genome Sequencing.</title>
        <authorList>
            <person name="Dunlap C."/>
        </authorList>
    </citation>
    <scope>NUCLEOTIDE SEQUENCE</scope>
    <source>
        <strain evidence="2">EC49O2N-C10</strain>
    </source>
</reference>
<organism evidence="2 3">
    <name type="scientific">Bacillus halotolerans</name>
    <dbReference type="NCBI Taxonomy" id="260554"/>
    <lineage>
        <taxon>Bacteria</taxon>
        <taxon>Bacillati</taxon>
        <taxon>Bacillota</taxon>
        <taxon>Bacilli</taxon>
        <taxon>Bacillales</taxon>
        <taxon>Bacillaceae</taxon>
        <taxon>Bacillus</taxon>
    </lineage>
</organism>
<protein>
    <submittedName>
        <fullName evidence="2">Ig-like domain-containing protein</fullName>
    </submittedName>
</protein>
<dbReference type="InterPro" id="IPR013783">
    <property type="entry name" value="Ig-like_fold"/>
</dbReference>
<feature type="chain" id="PRO_5040508656" evidence="1">
    <location>
        <begin position="28"/>
        <end position="161"/>
    </location>
</feature>
<sequence length="161" mass="17603">MKKIGLLVMLCLAAVLPFIFPAQQAAAAGAPYRASISNISTDGGVYGKINYGQVQFWRVKYNITISGTLLDENGAPVPNTPVSFEADTKVGNTTQTAAGTTDENGKFNVPMYLGPAAGYYTYYTSVSVHYYDIIPFRVYSGDARLLSTDNSLYHFAYQVRR</sequence>
<evidence type="ECO:0000313" key="3">
    <source>
        <dbReference type="Proteomes" id="UP001073053"/>
    </source>
</evidence>
<dbReference type="Gene3D" id="2.60.40.10">
    <property type="entry name" value="Immunoglobulins"/>
    <property type="match status" value="1"/>
</dbReference>
<name>A0A9Q4HVN3_9BACI</name>
<feature type="signal peptide" evidence="1">
    <location>
        <begin position="1"/>
        <end position="27"/>
    </location>
</feature>
<dbReference type="AlphaFoldDB" id="A0A9Q4HVN3"/>
<keyword evidence="1" id="KW-0732">Signal</keyword>
<proteinExistence type="predicted"/>
<accession>A0A9Q4HVN3</accession>
<evidence type="ECO:0000256" key="1">
    <source>
        <dbReference type="SAM" id="SignalP"/>
    </source>
</evidence>